<dbReference type="Pfam" id="PF00395">
    <property type="entry name" value="SLH"/>
    <property type="match status" value="2"/>
</dbReference>
<dbReference type="AlphaFoldDB" id="R9UL34"/>
<organism evidence="4 5">
    <name type="scientific">Paenibacillus mucilaginosus K02</name>
    <dbReference type="NCBI Taxonomy" id="997761"/>
    <lineage>
        <taxon>Bacteria</taxon>
        <taxon>Bacillati</taxon>
        <taxon>Bacillota</taxon>
        <taxon>Bacilli</taxon>
        <taxon>Bacillales</taxon>
        <taxon>Paenibacillaceae</taxon>
        <taxon>Paenibacillus</taxon>
    </lineage>
</organism>
<sequence>MKKSLSAIVSLAMAFSMFSSVALGATSADFKDLNDLDAATKAKFDAMISAGIFDGVSADTFGLKDKMNRAQFAKVAALIFGLKVDTSLKTSSFSDVKSEADDPANGYALPYIEALKAAGLTDGYAPGQYNPAGEVTKQELATFLIRGIGLEDQVKSDTGVSDKTVSDWAKGYVALAIEKKIMTSGEDGTFGGTSAATRDLLVTAAYEAKLAFEAVNKPAKASVAEAKATGAKQVTVTFNRDVDTAKAKLTLKKGTAEVAGTVKFADDKKSATITTDARLAAGSYSVTLSGLDAAEIDKATAEFTAQEETVSKIEFINANDTVAKTSKAIVKLKATNQYGENTSLPASSFTVYSGDVPNSIKKNDAGELQLTLDTSDEDLDTGVDIIPVTIYENSTRVTVSKNFKLGSKPFVSKLELGSVVYAAGKESLGINESARVDVLQYDQYGNLVAHDDPEIDVEEIQVYLTPYVDEDDLTREAGDSNNDDITDIKFSLGSGVDRSGEFTFNVNSQAGTATGTLKIGSSKVATKVEIADMNNVIAAGDADAYVPIVAYDANGDKLSLEDLTNDTNKERLEFSVSGVEDYEFMTSGEHRGELKLKGIRTSASGVVTVTAMITTANANSVVTKQYTIQKGRTPESIKVIKEPAKKIVGGAESKFEFQIIDQYGKELKNLKYVDDRGNVESGTPNYRVTVVASTYANDGKSIKVQEKDGFIFSSDESNPTVYAGKLDDSFNEEHKFVADANAAGIARFTARIEEKNDDGKWVEIDKEVREIEAITANDTLTYSVNTVSDLFNAIDSSAVAEYVYGSGKLTVDLQENPAESLFAKEVVISAKDASGNTVALKDQVTGINAADTSVARTALKGSEGYVLGNKKGTTTVNISFRNHKNEILTRQVTVNVKDDALAVTKVKAGNTAATVDEARAAKNVYALMELDVVDNYGITYEDSEVQQYAYILGVNISVTNISGGNVSVDQYGNLTIDSGVTSFDLTVTSASGFSATTSVSVNN</sequence>
<dbReference type="RefSeq" id="WP_016362217.1">
    <property type="nucleotide sequence ID" value="NC_017672.3"/>
</dbReference>
<evidence type="ECO:0000313" key="5">
    <source>
        <dbReference type="Proteomes" id="UP000007392"/>
    </source>
</evidence>
<evidence type="ECO:0000259" key="3">
    <source>
        <dbReference type="PROSITE" id="PS51272"/>
    </source>
</evidence>
<evidence type="ECO:0000256" key="2">
    <source>
        <dbReference type="SAM" id="SignalP"/>
    </source>
</evidence>
<dbReference type="Gene3D" id="2.60.40.1220">
    <property type="match status" value="1"/>
</dbReference>
<keyword evidence="1 2" id="KW-0732">Signal</keyword>
<name>R9UL34_9BACL</name>
<dbReference type="Proteomes" id="UP000007392">
    <property type="component" value="Chromosome"/>
</dbReference>
<evidence type="ECO:0000256" key="1">
    <source>
        <dbReference type="ARBA" id="ARBA00022729"/>
    </source>
</evidence>
<dbReference type="KEGG" id="pmw:B2K_38225"/>
<gene>
    <name evidence="4" type="ORF">B2K_38225</name>
</gene>
<proteinExistence type="predicted"/>
<accession>R9UL34</accession>
<feature type="chain" id="PRO_5004490296" description="SLH domain-containing protein" evidence="2">
    <location>
        <begin position="25"/>
        <end position="1003"/>
    </location>
</feature>
<dbReference type="PROSITE" id="PS51272">
    <property type="entry name" value="SLH"/>
    <property type="match status" value="2"/>
</dbReference>
<feature type="domain" description="SLH" evidence="3">
    <location>
        <begin position="26"/>
        <end position="90"/>
    </location>
</feature>
<dbReference type="InterPro" id="IPR001119">
    <property type="entry name" value="SLH_dom"/>
</dbReference>
<evidence type="ECO:0000313" key="4">
    <source>
        <dbReference type="EMBL" id="AGN70539.1"/>
    </source>
</evidence>
<reference evidence="4 5" key="1">
    <citation type="submission" date="2013-06" db="EMBL/GenBank/DDBJ databases">
        <title>Complete genome sequence of Paenibacillus mucilaginosus K02.</title>
        <authorList>
            <person name="Xiao B."/>
            <person name="Sun L."/>
            <person name="Xiao L."/>
            <person name="Lian B."/>
        </authorList>
    </citation>
    <scope>NUCLEOTIDE SEQUENCE [LARGE SCALE GENOMIC DNA]</scope>
    <source>
        <strain evidence="4 5">K02</strain>
    </source>
</reference>
<feature type="signal peptide" evidence="2">
    <location>
        <begin position="1"/>
        <end position="24"/>
    </location>
</feature>
<dbReference type="EMBL" id="CP003422">
    <property type="protein sequence ID" value="AGN70539.1"/>
    <property type="molecule type" value="Genomic_DNA"/>
</dbReference>
<dbReference type="InterPro" id="IPR014755">
    <property type="entry name" value="Cu-Rt/internalin_Ig-like"/>
</dbReference>
<protein>
    <recommendedName>
        <fullName evidence="3">SLH domain-containing protein</fullName>
    </recommendedName>
</protein>
<dbReference type="HOGENOM" id="CLU_299130_0_0_9"/>
<feature type="domain" description="SLH" evidence="3">
    <location>
        <begin position="95"/>
        <end position="158"/>
    </location>
</feature>